<comment type="caution">
    <text evidence="4">The sequence shown here is derived from an EMBL/GenBank/DDBJ whole genome shotgun (WGS) entry which is preliminary data.</text>
</comment>
<dbReference type="AlphaFoldDB" id="A0A4T0X3V6"/>
<evidence type="ECO:0000256" key="3">
    <source>
        <dbReference type="SAM" id="Coils"/>
    </source>
</evidence>
<dbReference type="Gene3D" id="1.10.287.370">
    <property type="match status" value="1"/>
</dbReference>
<keyword evidence="2" id="KW-0143">Chaperone</keyword>
<proteinExistence type="inferred from homology"/>
<dbReference type="InterPro" id="IPR009053">
    <property type="entry name" value="Prefoldin"/>
</dbReference>
<dbReference type="InterPro" id="IPR002777">
    <property type="entry name" value="PFD_beta-like"/>
</dbReference>
<gene>
    <name evidence="4" type="ORF">CANINC_001362</name>
</gene>
<dbReference type="SUPFAM" id="SSF46579">
    <property type="entry name" value="Prefoldin"/>
    <property type="match status" value="1"/>
</dbReference>
<organism evidence="4 5">
    <name type="scientific">Pichia inconspicua</name>
    <dbReference type="NCBI Taxonomy" id="52247"/>
    <lineage>
        <taxon>Eukaryota</taxon>
        <taxon>Fungi</taxon>
        <taxon>Dikarya</taxon>
        <taxon>Ascomycota</taxon>
        <taxon>Saccharomycotina</taxon>
        <taxon>Pichiomycetes</taxon>
        <taxon>Pichiales</taxon>
        <taxon>Pichiaceae</taxon>
        <taxon>Pichia</taxon>
    </lineage>
</organism>
<name>A0A4T0X3V6_9ASCO</name>
<dbReference type="GO" id="GO:0016272">
    <property type="term" value="C:prefoldin complex"/>
    <property type="evidence" value="ECO:0007669"/>
    <property type="project" value="InterPro"/>
</dbReference>
<dbReference type="STRING" id="52247.A0A4T0X3V6"/>
<feature type="coiled-coil region" evidence="3">
    <location>
        <begin position="75"/>
        <end position="113"/>
    </location>
</feature>
<dbReference type="GO" id="GO:0051082">
    <property type="term" value="F:unfolded protein binding"/>
    <property type="evidence" value="ECO:0007669"/>
    <property type="project" value="InterPro"/>
</dbReference>
<dbReference type="EMBL" id="SELW01000208">
    <property type="protein sequence ID" value="TID30076.1"/>
    <property type="molecule type" value="Genomic_DNA"/>
</dbReference>
<keyword evidence="3" id="KW-0175">Coiled coil</keyword>
<evidence type="ECO:0000256" key="2">
    <source>
        <dbReference type="ARBA" id="ARBA00023186"/>
    </source>
</evidence>
<evidence type="ECO:0000313" key="5">
    <source>
        <dbReference type="Proteomes" id="UP000307173"/>
    </source>
</evidence>
<reference evidence="4 5" key="1">
    <citation type="journal article" date="2019" name="Front. Genet.">
        <title>Whole-Genome Sequencing of the Opportunistic Yeast Pathogen Candida inconspicua Uncovers Its Hybrid Origin.</title>
        <authorList>
            <person name="Mixao V."/>
            <person name="Hansen A.P."/>
            <person name="Saus E."/>
            <person name="Boekhout T."/>
            <person name="Lass-Florl C."/>
            <person name="Gabaldon T."/>
        </authorList>
    </citation>
    <scope>NUCLEOTIDE SEQUENCE [LARGE SCALE GENOMIC DNA]</scope>
    <source>
        <strain evidence="4 5">CBS 180</strain>
    </source>
</reference>
<sequence>MNLQQTYDEYQQTIQQLQEHVVSVESQIYEHEIVIDTLKGVPQDRKAWRLVSNGDNVLTKEEEKSISGGLVETTAAGAREKLEKTFESLNTLKNKLQDEVNQTRQEFEEWKKKNNIKIVQANQ</sequence>
<dbReference type="Pfam" id="PF01920">
    <property type="entry name" value="Prefoldin_2"/>
    <property type="match status" value="1"/>
</dbReference>
<evidence type="ECO:0000256" key="1">
    <source>
        <dbReference type="ARBA" id="ARBA00008045"/>
    </source>
</evidence>
<dbReference type="InterPro" id="IPR027235">
    <property type="entry name" value="PFD2"/>
</dbReference>
<dbReference type="OrthoDB" id="29646at2759"/>
<comment type="similarity">
    <text evidence="1">Belongs to the prefoldin subunit beta family.</text>
</comment>
<evidence type="ECO:0000313" key="4">
    <source>
        <dbReference type="EMBL" id="TID30076.1"/>
    </source>
</evidence>
<keyword evidence="5" id="KW-1185">Reference proteome</keyword>
<protein>
    <recommendedName>
        <fullName evidence="6">Prefoldin subunit 2</fullName>
    </recommendedName>
</protein>
<dbReference type="Proteomes" id="UP000307173">
    <property type="component" value="Unassembled WGS sequence"/>
</dbReference>
<evidence type="ECO:0008006" key="6">
    <source>
        <dbReference type="Google" id="ProtNLM"/>
    </source>
</evidence>
<dbReference type="PANTHER" id="PTHR13303">
    <property type="entry name" value="PREFOLDIN SUBUNIT 2"/>
    <property type="match status" value="1"/>
</dbReference>
<accession>A0A4T0X3V6</accession>
<dbReference type="GO" id="GO:0006457">
    <property type="term" value="P:protein folding"/>
    <property type="evidence" value="ECO:0007669"/>
    <property type="project" value="InterPro"/>
</dbReference>